<evidence type="ECO:0000313" key="4">
    <source>
        <dbReference type="EMBL" id="RSU14694.1"/>
    </source>
</evidence>
<dbReference type="CDD" id="cd18612">
    <property type="entry name" value="GH130_Lin0857-like"/>
    <property type="match status" value="1"/>
</dbReference>
<dbReference type="EMBL" id="NGKC01000001">
    <property type="protein sequence ID" value="RSU14694.1"/>
    <property type="molecule type" value="Genomic_DNA"/>
</dbReference>
<dbReference type="InterPro" id="IPR007184">
    <property type="entry name" value="Mannoside_phosphorylase"/>
</dbReference>
<keyword evidence="2" id="KW-0808">Transferase</keyword>
<reference evidence="4 5" key="1">
    <citation type="submission" date="2017-05" db="EMBL/GenBank/DDBJ databases">
        <title>Vagococcus spp. assemblies.</title>
        <authorList>
            <person name="Gulvik C.A."/>
        </authorList>
    </citation>
    <scope>NUCLEOTIDE SEQUENCE [LARGE SCALE GENOMIC DNA]</scope>
    <source>
        <strain evidence="4 5">LMG 24798</strain>
    </source>
</reference>
<protein>
    <submittedName>
        <fullName evidence="4">Glycosidase</fullName>
    </submittedName>
</protein>
<dbReference type="GO" id="GO:0016798">
    <property type="term" value="F:hydrolase activity, acting on glycosyl bonds"/>
    <property type="evidence" value="ECO:0007669"/>
    <property type="project" value="UniProtKB-KW"/>
</dbReference>
<keyword evidence="1" id="KW-0328">Glycosyltransferase</keyword>
<evidence type="ECO:0000256" key="2">
    <source>
        <dbReference type="ARBA" id="ARBA00022679"/>
    </source>
</evidence>
<sequence length="354" mass="39964">MNINRFKENPLITPKDVKPLHDGFEVIGAFNAGVAEYNGEVLLLLRVAERPIATDEQQIKAPVINKETGQLEIITFDKNDPKYNFDDPRTIRLADNLERFDYLTSLSYIRIARSNDGHHFTIDDQAFIYPYNEYQTFGIEDARCTKIDDVYYVNFSSVSPYGVCDSLISTVDFKTYEDMGNIFAPENKDVLIFPEKINGQYYALHRPSLKSIGNYDIWIASSPDLKAWGNHTHLIGVDKDNWDSGRIGGGLVPIKTSEGWLEIYHGATEDHRYCMGAVLLDLNDPTKVIARTKTPIMEPDESYEKQGFFGDVVFGCGGLVKGDTLTMYYGVADTSMAGCEMSIKEILQQLANER</sequence>
<comment type="similarity">
    <text evidence="3">Belongs to the glycosyl hydrolase 130 family.</text>
</comment>
<dbReference type="PANTHER" id="PTHR34106:SF5">
    <property type="entry name" value="GLYCOSIDASE"/>
    <property type="match status" value="1"/>
</dbReference>
<dbReference type="RefSeq" id="WP_126811694.1">
    <property type="nucleotide sequence ID" value="NZ_NGKC01000001.1"/>
</dbReference>
<name>A0A430B303_9ENTE</name>
<dbReference type="SUPFAM" id="SSF75005">
    <property type="entry name" value="Arabinanase/levansucrase/invertase"/>
    <property type="match status" value="1"/>
</dbReference>
<comment type="caution">
    <text evidence="4">The sequence shown here is derived from an EMBL/GenBank/DDBJ whole genome shotgun (WGS) entry which is preliminary data.</text>
</comment>
<gene>
    <name evidence="4" type="ORF">CBF27_01575</name>
</gene>
<evidence type="ECO:0000256" key="3">
    <source>
        <dbReference type="ARBA" id="ARBA00024356"/>
    </source>
</evidence>
<keyword evidence="5" id="KW-1185">Reference proteome</keyword>
<dbReference type="Gene3D" id="2.115.10.20">
    <property type="entry name" value="Glycosyl hydrolase domain, family 43"/>
    <property type="match status" value="1"/>
</dbReference>
<dbReference type="Proteomes" id="UP000286773">
    <property type="component" value="Unassembled WGS sequence"/>
</dbReference>
<evidence type="ECO:0000313" key="5">
    <source>
        <dbReference type="Proteomes" id="UP000286773"/>
    </source>
</evidence>
<dbReference type="AlphaFoldDB" id="A0A430B303"/>
<dbReference type="Pfam" id="PF04041">
    <property type="entry name" value="Glyco_hydro_130"/>
    <property type="match status" value="1"/>
</dbReference>
<keyword evidence="4" id="KW-0326">Glycosidase</keyword>
<organism evidence="4 5">
    <name type="scientific">Vagococcus acidifermentans</name>
    <dbReference type="NCBI Taxonomy" id="564710"/>
    <lineage>
        <taxon>Bacteria</taxon>
        <taxon>Bacillati</taxon>
        <taxon>Bacillota</taxon>
        <taxon>Bacilli</taxon>
        <taxon>Lactobacillales</taxon>
        <taxon>Enterococcaceae</taxon>
        <taxon>Vagococcus</taxon>
    </lineage>
</organism>
<dbReference type="OrthoDB" id="9759709at2"/>
<proteinExistence type="inferred from homology"/>
<dbReference type="InterPro" id="IPR023296">
    <property type="entry name" value="Glyco_hydro_beta-prop_sf"/>
</dbReference>
<keyword evidence="4" id="KW-0378">Hydrolase</keyword>
<dbReference type="GO" id="GO:0016757">
    <property type="term" value="F:glycosyltransferase activity"/>
    <property type="evidence" value="ECO:0007669"/>
    <property type="project" value="UniProtKB-KW"/>
</dbReference>
<evidence type="ECO:0000256" key="1">
    <source>
        <dbReference type="ARBA" id="ARBA00022676"/>
    </source>
</evidence>
<dbReference type="PIRSF" id="PIRSF016202">
    <property type="entry name" value="PH1107"/>
    <property type="match status" value="1"/>
</dbReference>
<dbReference type="PANTHER" id="PTHR34106">
    <property type="entry name" value="GLYCOSIDASE"/>
    <property type="match status" value="1"/>
</dbReference>
<accession>A0A430B303</accession>